<feature type="domain" description="HTH deoR-type" evidence="4">
    <location>
        <begin position="3"/>
        <end position="58"/>
    </location>
</feature>
<name>A0AA47I5R4_9CLOT</name>
<organism evidence="5 6">
    <name type="scientific">Clostridium estertheticum</name>
    <dbReference type="NCBI Taxonomy" id="238834"/>
    <lineage>
        <taxon>Bacteria</taxon>
        <taxon>Bacillati</taxon>
        <taxon>Bacillota</taxon>
        <taxon>Clostridia</taxon>
        <taxon>Eubacteriales</taxon>
        <taxon>Clostridiaceae</taxon>
        <taxon>Clostridium</taxon>
    </lineage>
</organism>
<protein>
    <submittedName>
        <fullName evidence="5">DeoR/GlpR family DNA-binding transcription regulator</fullName>
    </submittedName>
</protein>
<dbReference type="Proteomes" id="UP001164733">
    <property type="component" value="Chromosome"/>
</dbReference>
<dbReference type="RefSeq" id="WP_216123259.1">
    <property type="nucleotide sequence ID" value="NZ_CP086239.1"/>
</dbReference>
<dbReference type="GO" id="GO:0003677">
    <property type="term" value="F:DNA binding"/>
    <property type="evidence" value="ECO:0007669"/>
    <property type="project" value="UniProtKB-KW"/>
</dbReference>
<evidence type="ECO:0000259" key="4">
    <source>
        <dbReference type="PROSITE" id="PS51000"/>
    </source>
</evidence>
<dbReference type="AlphaFoldDB" id="A0AA47I5R4"/>
<reference evidence="5" key="1">
    <citation type="submission" date="2021-11" db="EMBL/GenBank/DDBJ databases">
        <title>Clostridia strains as spoilage organisms.</title>
        <authorList>
            <person name="Wambui J."/>
            <person name="Stevens M.J.A."/>
            <person name="Stephan R."/>
        </authorList>
    </citation>
    <scope>NUCLEOTIDE SEQUENCE</scope>
    <source>
        <strain evidence="5">CF009</strain>
    </source>
</reference>
<evidence type="ECO:0000313" key="5">
    <source>
        <dbReference type="EMBL" id="WAG59000.1"/>
    </source>
</evidence>
<dbReference type="PROSITE" id="PS51000">
    <property type="entry name" value="HTH_DEOR_2"/>
    <property type="match status" value="1"/>
</dbReference>
<dbReference type="PANTHER" id="PTHR30363:SF44">
    <property type="entry name" value="AGA OPERON TRANSCRIPTIONAL REPRESSOR-RELATED"/>
    <property type="match status" value="1"/>
</dbReference>
<accession>A0AA47I5R4</accession>
<dbReference type="EMBL" id="CP086239">
    <property type="protein sequence ID" value="WAG59000.1"/>
    <property type="molecule type" value="Genomic_DNA"/>
</dbReference>
<dbReference type="GO" id="GO:0003700">
    <property type="term" value="F:DNA-binding transcription factor activity"/>
    <property type="evidence" value="ECO:0007669"/>
    <property type="project" value="InterPro"/>
</dbReference>
<dbReference type="InterPro" id="IPR050313">
    <property type="entry name" value="Carb_Metab_HTH_regulators"/>
</dbReference>
<keyword evidence="2 5" id="KW-0238">DNA-binding</keyword>
<evidence type="ECO:0000313" key="6">
    <source>
        <dbReference type="Proteomes" id="UP001164733"/>
    </source>
</evidence>
<dbReference type="PROSITE" id="PS00894">
    <property type="entry name" value="HTH_DEOR_1"/>
    <property type="match status" value="1"/>
</dbReference>
<dbReference type="Pfam" id="PF00455">
    <property type="entry name" value="DeoRC"/>
    <property type="match status" value="1"/>
</dbReference>
<sequence>MAAKDRLDIIEEMVINEKKVTVSKLSHMFDVTEETIRRDLEKLDGKGIVIRTYGGAVLNIENKSEGIPFFRRASINIESKQVIARKALELIKEGTTLFADSSSTVMEVLKLIKDRTDITVITNSVEVLHELNQSDLKILSTGGAFKKSSSSLIGIIAKNAIKNYHVEIALVSCKGMDINEGIMDSSDEEVEIKKQMIEQANNVILLIDHTKFDKLSLVKLFDFNNIDYIVTEKEPGIEWREFLKSNNIKILY</sequence>
<evidence type="ECO:0000256" key="2">
    <source>
        <dbReference type="ARBA" id="ARBA00023125"/>
    </source>
</evidence>
<dbReference type="InterPro" id="IPR018356">
    <property type="entry name" value="Tscrpt_reg_HTH_DeoR_CS"/>
</dbReference>
<dbReference type="InterPro" id="IPR014036">
    <property type="entry name" value="DeoR-like_C"/>
</dbReference>
<evidence type="ECO:0000256" key="1">
    <source>
        <dbReference type="ARBA" id="ARBA00023015"/>
    </source>
</evidence>
<dbReference type="Pfam" id="PF08220">
    <property type="entry name" value="HTH_DeoR"/>
    <property type="match status" value="1"/>
</dbReference>
<gene>
    <name evidence="5" type="ORF">LL038_15280</name>
</gene>
<dbReference type="SMART" id="SM00420">
    <property type="entry name" value="HTH_DEOR"/>
    <property type="match status" value="1"/>
</dbReference>
<dbReference type="PANTHER" id="PTHR30363">
    <property type="entry name" value="HTH-TYPE TRANSCRIPTIONAL REGULATOR SRLR-RELATED"/>
    <property type="match status" value="1"/>
</dbReference>
<keyword evidence="1" id="KW-0805">Transcription regulation</keyword>
<dbReference type="SMART" id="SM01134">
    <property type="entry name" value="DeoRC"/>
    <property type="match status" value="1"/>
</dbReference>
<evidence type="ECO:0000256" key="3">
    <source>
        <dbReference type="ARBA" id="ARBA00023163"/>
    </source>
</evidence>
<keyword evidence="3" id="KW-0804">Transcription</keyword>
<proteinExistence type="predicted"/>
<dbReference type="InterPro" id="IPR001034">
    <property type="entry name" value="DeoR_HTH"/>
</dbReference>